<reference evidence="2" key="2">
    <citation type="submission" date="2023-11" db="UniProtKB">
        <authorList>
            <consortium name="WormBaseParasite"/>
        </authorList>
    </citation>
    <scope>IDENTIFICATION</scope>
</reference>
<dbReference type="AlphaFoldDB" id="A0AA85J6N2"/>
<proteinExistence type="predicted"/>
<sequence>MPQLMVFANTTDIGCGVTKCPGINNIKNGLFIVCNYGPAANLNARPYEAKNINEVCPVKETAVGVQSEHAEWHLTMGTLKYDARKCYCFK</sequence>
<reference evidence="1" key="1">
    <citation type="submission" date="2022-06" db="EMBL/GenBank/DDBJ databases">
        <authorList>
            <person name="Berger JAMES D."/>
            <person name="Berger JAMES D."/>
        </authorList>
    </citation>
    <scope>NUCLEOTIDE SEQUENCE [LARGE SCALE GENOMIC DNA]</scope>
</reference>
<accession>A0AA85J6N2</accession>
<dbReference type="Gene3D" id="3.40.33.10">
    <property type="entry name" value="CAP"/>
    <property type="match status" value="1"/>
</dbReference>
<keyword evidence="1" id="KW-1185">Reference proteome</keyword>
<dbReference type="SUPFAM" id="SSF55797">
    <property type="entry name" value="PR-1-like"/>
    <property type="match status" value="1"/>
</dbReference>
<evidence type="ECO:0000313" key="2">
    <source>
        <dbReference type="WBParaSite" id="TREG1_129780.1"/>
    </source>
</evidence>
<evidence type="ECO:0008006" key="3">
    <source>
        <dbReference type="Google" id="ProtNLM"/>
    </source>
</evidence>
<evidence type="ECO:0000313" key="1">
    <source>
        <dbReference type="Proteomes" id="UP000050795"/>
    </source>
</evidence>
<name>A0AA85J6N2_TRIRE</name>
<protein>
    <recommendedName>
        <fullName evidence="3">SCP domain-containing protein</fullName>
    </recommendedName>
</protein>
<dbReference type="Proteomes" id="UP000050795">
    <property type="component" value="Unassembled WGS sequence"/>
</dbReference>
<dbReference type="WBParaSite" id="TREG1_129780.1">
    <property type="protein sequence ID" value="TREG1_129780.1"/>
    <property type="gene ID" value="TREG1_129780"/>
</dbReference>
<dbReference type="InterPro" id="IPR035940">
    <property type="entry name" value="CAP_sf"/>
</dbReference>
<organism evidence="1 2">
    <name type="scientific">Trichobilharzia regenti</name>
    <name type="common">Nasal bird schistosome</name>
    <dbReference type="NCBI Taxonomy" id="157069"/>
    <lineage>
        <taxon>Eukaryota</taxon>
        <taxon>Metazoa</taxon>
        <taxon>Spiralia</taxon>
        <taxon>Lophotrochozoa</taxon>
        <taxon>Platyhelminthes</taxon>
        <taxon>Trematoda</taxon>
        <taxon>Digenea</taxon>
        <taxon>Strigeidida</taxon>
        <taxon>Schistosomatoidea</taxon>
        <taxon>Schistosomatidae</taxon>
        <taxon>Trichobilharzia</taxon>
    </lineage>
</organism>